<evidence type="ECO:0000313" key="2">
    <source>
        <dbReference type="EMBL" id="GMN62945.1"/>
    </source>
</evidence>
<proteinExistence type="predicted"/>
<organism evidence="1 3">
    <name type="scientific">Ficus carica</name>
    <name type="common">Common fig</name>
    <dbReference type="NCBI Taxonomy" id="3494"/>
    <lineage>
        <taxon>Eukaryota</taxon>
        <taxon>Viridiplantae</taxon>
        <taxon>Streptophyta</taxon>
        <taxon>Embryophyta</taxon>
        <taxon>Tracheophyta</taxon>
        <taxon>Spermatophyta</taxon>
        <taxon>Magnoliopsida</taxon>
        <taxon>eudicotyledons</taxon>
        <taxon>Gunneridae</taxon>
        <taxon>Pentapetalae</taxon>
        <taxon>rosids</taxon>
        <taxon>fabids</taxon>
        <taxon>Rosales</taxon>
        <taxon>Moraceae</taxon>
        <taxon>Ficeae</taxon>
        <taxon>Ficus</taxon>
    </lineage>
</organism>
<evidence type="ECO:0000313" key="1">
    <source>
        <dbReference type="EMBL" id="GMN62903.1"/>
    </source>
</evidence>
<keyword evidence="3" id="KW-1185">Reference proteome</keyword>
<evidence type="ECO:0000313" key="3">
    <source>
        <dbReference type="Proteomes" id="UP001187192"/>
    </source>
</evidence>
<accession>A0AA88DW89</accession>
<dbReference type="EMBL" id="BTGU01000137">
    <property type="protein sequence ID" value="GMN62903.1"/>
    <property type="molecule type" value="Genomic_DNA"/>
</dbReference>
<sequence>MPQGGVQCNHLGLSIVPSPEETGWLGLAGTSDS</sequence>
<reference evidence="1" key="1">
    <citation type="submission" date="2023-07" db="EMBL/GenBank/DDBJ databases">
        <title>draft genome sequence of fig (Ficus carica).</title>
        <authorList>
            <person name="Takahashi T."/>
            <person name="Nishimura K."/>
        </authorList>
    </citation>
    <scope>NUCLEOTIDE SEQUENCE</scope>
</reference>
<protein>
    <submittedName>
        <fullName evidence="1">Uncharacterized protein</fullName>
    </submittedName>
</protein>
<dbReference type="EMBL" id="BTGU01000138">
    <property type="protein sequence ID" value="GMN62945.1"/>
    <property type="molecule type" value="Genomic_DNA"/>
</dbReference>
<name>A0AA88DW89_FICCA</name>
<comment type="caution">
    <text evidence="1">The sequence shown here is derived from an EMBL/GenBank/DDBJ whole genome shotgun (WGS) entry which is preliminary data.</text>
</comment>
<dbReference type="Proteomes" id="UP001187192">
    <property type="component" value="Unassembled WGS sequence"/>
</dbReference>
<dbReference type="AlphaFoldDB" id="A0AA88DW89"/>
<gene>
    <name evidence="1" type="ORF">TIFTF001_031983</name>
    <name evidence="2" type="ORF">TIFTF001_032025</name>
</gene>